<gene>
    <name evidence="4" type="ORF">ACE05E_16575</name>
</gene>
<evidence type="ECO:0000256" key="1">
    <source>
        <dbReference type="ARBA" id="ARBA00023002"/>
    </source>
</evidence>
<dbReference type="EMBL" id="JBHFLD010000027">
    <property type="protein sequence ID" value="MFB2717095.1"/>
    <property type="molecule type" value="Genomic_DNA"/>
</dbReference>
<dbReference type="InterPro" id="IPR020831">
    <property type="entry name" value="GlycerAld/Erythrose_P_DH"/>
</dbReference>
<dbReference type="EC" id="1.2.1.-" evidence="4"/>
<dbReference type="InterPro" id="IPR020828">
    <property type="entry name" value="GlycerAld_3-P_DH_NAD(P)-bd"/>
</dbReference>
<evidence type="ECO:0000259" key="3">
    <source>
        <dbReference type="SMART" id="SM00846"/>
    </source>
</evidence>
<dbReference type="Pfam" id="PF02800">
    <property type="entry name" value="Gp_dh_C"/>
    <property type="match status" value="1"/>
</dbReference>
<dbReference type="InterPro" id="IPR036291">
    <property type="entry name" value="NAD(P)-bd_dom_sf"/>
</dbReference>
<comment type="caution">
    <text evidence="4">The sequence shown here is derived from an EMBL/GenBank/DDBJ whole genome shotgun (WGS) entry which is preliminary data.</text>
</comment>
<dbReference type="Proteomes" id="UP001576762">
    <property type="component" value="Unassembled WGS sequence"/>
</dbReference>
<dbReference type="Gene3D" id="3.30.360.10">
    <property type="entry name" value="Dihydrodipicolinate Reductase, domain 2"/>
    <property type="match status" value="1"/>
</dbReference>
<dbReference type="RefSeq" id="WP_374815413.1">
    <property type="nucleotide sequence ID" value="NZ_JBHFLD010000027.1"/>
</dbReference>
<reference evidence="4 5" key="1">
    <citation type="submission" date="2024-09" db="EMBL/GenBank/DDBJ databases">
        <title>Draft genome sequences of 6 high pH adapted Marinobacter shengliensis sp. isolated from Mariana forearc serpentinite mud volcanoes.</title>
        <authorList>
            <person name="Elkassas S."/>
            <person name="Serres M."/>
            <person name="Michael N."/>
            <person name="Amina P."/>
            <person name="Teodora Z."/>
            <person name="Julie H."/>
        </authorList>
    </citation>
    <scope>NUCLEOTIDE SEQUENCE [LARGE SCALE GENOMIC DNA]</scope>
    <source>
        <strain evidence="4 5">EB4</strain>
    </source>
</reference>
<dbReference type="Pfam" id="PF00044">
    <property type="entry name" value="Gp_dh_N"/>
    <property type="match status" value="1"/>
</dbReference>
<feature type="domain" description="Glyceraldehyde 3-phosphate dehydrogenase NAD(P) binding" evidence="3">
    <location>
        <begin position="7"/>
        <end position="159"/>
    </location>
</feature>
<dbReference type="InterPro" id="IPR020829">
    <property type="entry name" value="GlycerAld_3-P_DH_cat"/>
</dbReference>
<evidence type="ECO:0000313" key="4">
    <source>
        <dbReference type="EMBL" id="MFB2717095.1"/>
    </source>
</evidence>
<dbReference type="PANTHER" id="PTHR43148">
    <property type="entry name" value="GLYCERALDEHYDE-3-PHOSPHATE DEHYDROGENASE 2"/>
    <property type="match status" value="1"/>
</dbReference>
<keyword evidence="5" id="KW-1185">Reference proteome</keyword>
<dbReference type="SUPFAM" id="SSF55347">
    <property type="entry name" value="Glyceraldehyde-3-phosphate dehydrogenase-like, C-terminal domain"/>
    <property type="match status" value="1"/>
</dbReference>
<dbReference type="CDD" id="cd17892">
    <property type="entry name" value="GAPDH_N_E4PDH"/>
    <property type="match status" value="1"/>
</dbReference>
<name>A0ABV4WA75_9GAMM</name>
<dbReference type="PIRSF" id="PIRSF000149">
    <property type="entry name" value="GAP_DH"/>
    <property type="match status" value="1"/>
</dbReference>
<comment type="similarity">
    <text evidence="2">Belongs to the glyceraldehyde-3-phosphate dehydrogenase family.</text>
</comment>
<dbReference type="SMART" id="SM00846">
    <property type="entry name" value="Gp_dh_N"/>
    <property type="match status" value="1"/>
</dbReference>
<accession>A0ABV4WA75</accession>
<dbReference type="Gene3D" id="3.40.50.720">
    <property type="entry name" value="NAD(P)-binding Rossmann-like Domain"/>
    <property type="match status" value="1"/>
</dbReference>
<proteinExistence type="inferred from homology"/>
<dbReference type="GO" id="GO:0016491">
    <property type="term" value="F:oxidoreductase activity"/>
    <property type="evidence" value="ECO:0007669"/>
    <property type="project" value="UniProtKB-KW"/>
</dbReference>
<keyword evidence="1 4" id="KW-0560">Oxidoreductase</keyword>
<protein>
    <submittedName>
        <fullName evidence="4">Type I glyceraldehyde-3-phosphate dehydrogenase</fullName>
        <ecNumber evidence="4">1.2.1.-</ecNumber>
    </submittedName>
</protein>
<evidence type="ECO:0000313" key="5">
    <source>
        <dbReference type="Proteomes" id="UP001576762"/>
    </source>
</evidence>
<organism evidence="4 5">
    <name type="scientific">Marinobacter shengliensis</name>
    <dbReference type="NCBI Taxonomy" id="1389223"/>
    <lineage>
        <taxon>Bacteria</taxon>
        <taxon>Pseudomonadati</taxon>
        <taxon>Pseudomonadota</taxon>
        <taxon>Gammaproteobacteria</taxon>
        <taxon>Pseudomonadales</taxon>
        <taxon>Marinobacteraceae</taxon>
        <taxon>Marinobacter</taxon>
    </lineage>
</organism>
<evidence type="ECO:0000256" key="2">
    <source>
        <dbReference type="RuleBase" id="RU000397"/>
    </source>
</evidence>
<dbReference type="SUPFAM" id="SSF51735">
    <property type="entry name" value="NAD(P)-binding Rossmann-fold domains"/>
    <property type="match status" value="1"/>
</dbReference>
<dbReference type="PRINTS" id="PR00078">
    <property type="entry name" value="G3PDHDRGNASE"/>
</dbReference>
<sequence length="350" mass="38198">MTNSTPFRIAINGYGRIGQCVLRALYENGYRDHLQVVAINELSDIDTIAHLTRYDSTHGRFHGEVAVDGDNLVVNGDRIRVLRHPDPSELPWRLLDVDLVLECSGAYSDRATAEKHIQAGAQRLLFSQPGESDVDRTVVFGINDNSLTSDDVIVAAGSCTTNCLVPVIKVLDDAFGVEQGSTTTIHAAMNDQPVIDAYHHQDLRRTRSALHNIVPVDTGLARGIERLLPHMEGRFSSVAMRVPTLNVSAIDMVVNVREATDVTAVNQLLQNAAKGGLKGILGYTDELLASSDFNHDAHSGVVDGGQTRVTGGTMVKVLCWFDNEWGFANRMLDVSQAWLPNKTDTKGSDL</sequence>